<reference evidence="2 3" key="1">
    <citation type="submission" date="2018-12" db="EMBL/GenBank/DDBJ databases">
        <authorList>
            <person name="Yang E."/>
        </authorList>
    </citation>
    <scope>NUCLEOTIDE SEQUENCE [LARGE SCALE GENOMIC DNA]</scope>
    <source>
        <strain evidence="2 3">SOD</strain>
    </source>
</reference>
<dbReference type="OrthoDB" id="9761914at2"/>
<protein>
    <submittedName>
        <fullName evidence="2">PrkA family serine protein kinase</fullName>
    </submittedName>
</protein>
<comment type="caution">
    <text evidence="2">The sequence shown here is derived from an EMBL/GenBank/DDBJ whole genome shotgun (WGS) entry which is preliminary data.</text>
</comment>
<dbReference type="Proteomes" id="UP000278085">
    <property type="component" value="Unassembled WGS sequence"/>
</dbReference>
<evidence type="ECO:0000313" key="3">
    <source>
        <dbReference type="Proteomes" id="UP000278085"/>
    </source>
</evidence>
<dbReference type="InterPro" id="IPR013153">
    <property type="entry name" value="Prk_AAA"/>
</dbReference>
<dbReference type="PANTHER" id="PTHR30267">
    <property type="entry name" value="PROTEIN KINASE PRKA"/>
    <property type="match status" value="1"/>
</dbReference>
<dbReference type="SUPFAM" id="SSF52540">
    <property type="entry name" value="P-loop containing nucleoside triphosphate hydrolases"/>
    <property type="match status" value="1"/>
</dbReference>
<dbReference type="SMART" id="SM00763">
    <property type="entry name" value="AAA_PrkA"/>
    <property type="match status" value="1"/>
</dbReference>
<dbReference type="InterPro" id="IPR010650">
    <property type="entry name" value="PrkA_C"/>
</dbReference>
<name>A0A430HJ95_9BURK</name>
<dbReference type="PIRSF" id="PIRSF000549">
    <property type="entry name" value="Ser_prot_kin"/>
    <property type="match status" value="1"/>
</dbReference>
<dbReference type="GO" id="GO:0004672">
    <property type="term" value="F:protein kinase activity"/>
    <property type="evidence" value="ECO:0007669"/>
    <property type="project" value="InterPro"/>
</dbReference>
<dbReference type="Pfam" id="PF06798">
    <property type="entry name" value="PrkA"/>
    <property type="match status" value="1"/>
</dbReference>
<feature type="domain" description="PrkA AAA" evidence="1">
    <location>
        <begin position="19"/>
        <end position="376"/>
    </location>
</feature>
<dbReference type="RefSeq" id="WP_126075397.1">
    <property type="nucleotide sequence ID" value="NZ_CP051166.1"/>
</dbReference>
<dbReference type="InterPro" id="IPR027417">
    <property type="entry name" value="P-loop_NTPase"/>
</dbReference>
<dbReference type="InterPro" id="IPR057741">
    <property type="entry name" value="YeaG"/>
</dbReference>
<proteinExistence type="predicted"/>
<accession>A0A430HJ95</accession>
<evidence type="ECO:0000259" key="1">
    <source>
        <dbReference type="SMART" id="SM00763"/>
    </source>
</evidence>
<evidence type="ECO:0000313" key="2">
    <source>
        <dbReference type="EMBL" id="RSZ57585.1"/>
    </source>
</evidence>
<dbReference type="Gene3D" id="3.40.50.300">
    <property type="entry name" value="P-loop containing nucleotide triphosphate hydrolases"/>
    <property type="match status" value="1"/>
</dbReference>
<dbReference type="PANTHER" id="PTHR30267:SF2">
    <property type="entry name" value="PROTEIN PRKA"/>
    <property type="match status" value="1"/>
</dbReference>
<dbReference type="Pfam" id="PF08298">
    <property type="entry name" value="AAA_PrkA"/>
    <property type="match status" value="1"/>
</dbReference>
<keyword evidence="2" id="KW-0808">Transferase</keyword>
<gene>
    <name evidence="2" type="ORF">EJB06_17985</name>
</gene>
<dbReference type="NCBIfam" id="NF011999">
    <property type="entry name" value="PRK15455.1"/>
    <property type="match status" value="1"/>
</dbReference>
<keyword evidence="2" id="KW-0418">Kinase</keyword>
<sequence>MTIFDNYAARYERTREEEYSLSEYLALCKKDKLTYASAPERMLAAIGEPTLVDTRNDTRLSRIFANKVIKIYPAFRDFYGTEEVIEQVVSYFRHAAQGLEERKQILYLLGPVGGGKSSIAEKLKVLMEQVPFYALKGSPVNESPLGLFNEEEDGVILEEDYGIPRRYLRTIPSPWAVKRLHEFNGDINQFRVVKRYPSVLKQIAISKTEPGDENNQDISSLVGKVDIRKLEDYAQDDPDAYSYSGGLCLANQGLMEFVEMFKAPIKVLHPLLTATQEGNYKGTEGFGAIPFDGIILAHSNESEWKTFRNNRNNEAFLDRIYIVKVPYCLRVSDEIKIYDKLIRNSSLELAPCAPGTMKMMAQFAILSRLKDPENSSIFSKMLVYDGENLKDTDPKAKSMHEYVDYAGVDEGMNGLSTRFAFKILSKVFNFDNTEVAANPVHLLYVLEQQIEREQFPPETEQRYFSYIKEHLAQRYVEFIGKEIQTAYLESYSEYGQNIFDRYVTFADFWIQDQEFRDPDTGESFDRDALNNELEKIEKPAGISNPKDFRNEIVNFGLRARATNGGKNPAWTSYEKFRTVIEKKMFSNTEELLPVISFNAKASAEDANKHADFVARMVEKGYTAKQVRLLCEWYLRVRKSS</sequence>
<dbReference type="EMBL" id="RXLQ01000009">
    <property type="protein sequence ID" value="RSZ57585.1"/>
    <property type="molecule type" value="Genomic_DNA"/>
</dbReference>
<organism evidence="2 3">
    <name type="scientific">Massilia atriviolacea</name>
    <dbReference type="NCBI Taxonomy" id="2495579"/>
    <lineage>
        <taxon>Bacteria</taxon>
        <taxon>Pseudomonadati</taxon>
        <taxon>Pseudomonadota</taxon>
        <taxon>Betaproteobacteria</taxon>
        <taxon>Burkholderiales</taxon>
        <taxon>Oxalobacteraceae</taxon>
        <taxon>Telluria group</taxon>
        <taxon>Massilia</taxon>
    </lineage>
</organism>
<keyword evidence="3" id="KW-1185">Reference proteome</keyword>
<dbReference type="AlphaFoldDB" id="A0A430HJ95"/>
<dbReference type="InterPro" id="IPR016230">
    <property type="entry name" value="PrkA/YeaG"/>
</dbReference>